<feature type="non-terminal residue" evidence="1">
    <location>
        <position position="67"/>
    </location>
</feature>
<dbReference type="EMBL" id="CAJVQC010169143">
    <property type="protein sequence ID" value="CAG8850123.1"/>
    <property type="molecule type" value="Genomic_DNA"/>
</dbReference>
<keyword evidence="2" id="KW-1185">Reference proteome</keyword>
<reference evidence="1" key="1">
    <citation type="submission" date="2021-06" db="EMBL/GenBank/DDBJ databases">
        <authorList>
            <person name="Kallberg Y."/>
            <person name="Tangrot J."/>
            <person name="Rosling A."/>
        </authorList>
    </citation>
    <scope>NUCLEOTIDE SEQUENCE</scope>
    <source>
        <strain evidence="1">MA461A</strain>
    </source>
</reference>
<protein>
    <submittedName>
        <fullName evidence="1">37059_t:CDS:1</fullName>
    </submittedName>
</protein>
<organism evidence="1 2">
    <name type="scientific">Racocetra persica</name>
    <dbReference type="NCBI Taxonomy" id="160502"/>
    <lineage>
        <taxon>Eukaryota</taxon>
        <taxon>Fungi</taxon>
        <taxon>Fungi incertae sedis</taxon>
        <taxon>Mucoromycota</taxon>
        <taxon>Glomeromycotina</taxon>
        <taxon>Glomeromycetes</taxon>
        <taxon>Diversisporales</taxon>
        <taxon>Gigasporaceae</taxon>
        <taxon>Racocetra</taxon>
    </lineage>
</organism>
<accession>A0ACA9SZS5</accession>
<gene>
    <name evidence="1" type="ORF">RPERSI_LOCUS35936</name>
</gene>
<sequence length="67" mass="7789">MPRNNNQEIILEIKQQLAEARTLAEEISARINQQAEAAKKEVVYNEPLHSPQQEENTNHRKLVPSWI</sequence>
<dbReference type="Proteomes" id="UP000789920">
    <property type="component" value="Unassembled WGS sequence"/>
</dbReference>
<name>A0ACA9SZS5_9GLOM</name>
<evidence type="ECO:0000313" key="1">
    <source>
        <dbReference type="EMBL" id="CAG8850123.1"/>
    </source>
</evidence>
<comment type="caution">
    <text evidence="1">The sequence shown here is derived from an EMBL/GenBank/DDBJ whole genome shotgun (WGS) entry which is preliminary data.</text>
</comment>
<evidence type="ECO:0000313" key="2">
    <source>
        <dbReference type="Proteomes" id="UP000789920"/>
    </source>
</evidence>
<proteinExistence type="predicted"/>